<feature type="transmembrane region" description="Helical" evidence="2">
    <location>
        <begin position="197"/>
        <end position="217"/>
    </location>
</feature>
<sequence>MPNWSDPVEIARDADAFNKLMFVLFGLYIWELVVTSPFDWSIVTRKRAFRWPLVLFYFLTRYSLFWALVGLMITINVTTEALYTFCQWAGNTAIASASTCLMMRTFAIWERKRIIVLPLTVVSVGQWALLYYAIFSVKAKWVPEAAVCAVTGASSQVLNVLYFYTMSFDAVVLVLSIVGLLGSTARSNIWNLLLKDGIIYFVVAFSANTVPAVLNVLNLNPAMNIIAAVPAAAVSSTIAATRAVVRLMTSSNKGPIMNFDTSISSQHTRQTLAKYAGGGNISVNASVPALSRPTQSQLDLETEDIELERKVRRFPSGSTGHGIQVDVEKAVEYDSPVAGHGRKPSMRKPAPPMPDYYSGGDAI</sequence>
<feature type="transmembrane region" description="Helical" evidence="2">
    <location>
        <begin position="161"/>
        <end position="185"/>
    </location>
</feature>
<gene>
    <name evidence="3" type="ORF">EXIGLDRAFT_705188</name>
</gene>
<proteinExistence type="predicted"/>
<feature type="transmembrane region" description="Helical" evidence="2">
    <location>
        <begin position="81"/>
        <end position="102"/>
    </location>
</feature>
<feature type="transmembrane region" description="Helical" evidence="2">
    <location>
        <begin position="20"/>
        <end position="42"/>
    </location>
</feature>
<protein>
    <recommendedName>
        <fullName evidence="5">Transmembrane protein</fullName>
    </recommendedName>
</protein>
<feature type="transmembrane region" description="Helical" evidence="2">
    <location>
        <begin position="54"/>
        <end position="75"/>
    </location>
</feature>
<dbReference type="Proteomes" id="UP000077266">
    <property type="component" value="Unassembled WGS sequence"/>
</dbReference>
<evidence type="ECO:0000256" key="1">
    <source>
        <dbReference type="SAM" id="MobiDB-lite"/>
    </source>
</evidence>
<evidence type="ECO:0000313" key="3">
    <source>
        <dbReference type="EMBL" id="KZW02537.1"/>
    </source>
</evidence>
<dbReference type="EMBL" id="KV425887">
    <property type="protein sequence ID" value="KZW02537.1"/>
    <property type="molecule type" value="Genomic_DNA"/>
</dbReference>
<evidence type="ECO:0000256" key="2">
    <source>
        <dbReference type="SAM" id="Phobius"/>
    </source>
</evidence>
<dbReference type="AlphaFoldDB" id="A0A165PQT3"/>
<accession>A0A165PQT3</accession>
<dbReference type="OrthoDB" id="3197626at2759"/>
<reference evidence="3 4" key="1">
    <citation type="journal article" date="2016" name="Mol. Biol. Evol.">
        <title>Comparative Genomics of Early-Diverging Mushroom-Forming Fungi Provides Insights into the Origins of Lignocellulose Decay Capabilities.</title>
        <authorList>
            <person name="Nagy L.G."/>
            <person name="Riley R."/>
            <person name="Tritt A."/>
            <person name="Adam C."/>
            <person name="Daum C."/>
            <person name="Floudas D."/>
            <person name="Sun H."/>
            <person name="Yadav J.S."/>
            <person name="Pangilinan J."/>
            <person name="Larsson K.H."/>
            <person name="Matsuura K."/>
            <person name="Barry K."/>
            <person name="Labutti K."/>
            <person name="Kuo R."/>
            <person name="Ohm R.A."/>
            <person name="Bhattacharya S.S."/>
            <person name="Shirouzu T."/>
            <person name="Yoshinaga Y."/>
            <person name="Martin F.M."/>
            <person name="Grigoriev I.V."/>
            <person name="Hibbett D.S."/>
        </authorList>
    </citation>
    <scope>NUCLEOTIDE SEQUENCE [LARGE SCALE GENOMIC DNA]</scope>
    <source>
        <strain evidence="3 4">HHB12029</strain>
    </source>
</reference>
<keyword evidence="4" id="KW-1185">Reference proteome</keyword>
<evidence type="ECO:0000313" key="4">
    <source>
        <dbReference type="Proteomes" id="UP000077266"/>
    </source>
</evidence>
<keyword evidence="2" id="KW-0472">Membrane</keyword>
<keyword evidence="2" id="KW-1133">Transmembrane helix</keyword>
<organism evidence="3 4">
    <name type="scientific">Exidia glandulosa HHB12029</name>
    <dbReference type="NCBI Taxonomy" id="1314781"/>
    <lineage>
        <taxon>Eukaryota</taxon>
        <taxon>Fungi</taxon>
        <taxon>Dikarya</taxon>
        <taxon>Basidiomycota</taxon>
        <taxon>Agaricomycotina</taxon>
        <taxon>Agaricomycetes</taxon>
        <taxon>Auriculariales</taxon>
        <taxon>Exidiaceae</taxon>
        <taxon>Exidia</taxon>
    </lineage>
</organism>
<dbReference type="InParanoid" id="A0A165PQT3"/>
<feature type="transmembrane region" description="Helical" evidence="2">
    <location>
        <begin position="114"/>
        <end position="134"/>
    </location>
</feature>
<feature type="region of interest" description="Disordered" evidence="1">
    <location>
        <begin position="336"/>
        <end position="363"/>
    </location>
</feature>
<name>A0A165PQT3_EXIGL</name>
<keyword evidence="2" id="KW-0812">Transmembrane</keyword>
<feature type="transmembrane region" description="Helical" evidence="2">
    <location>
        <begin position="223"/>
        <end position="245"/>
    </location>
</feature>
<evidence type="ECO:0008006" key="5">
    <source>
        <dbReference type="Google" id="ProtNLM"/>
    </source>
</evidence>